<reference evidence="2" key="1">
    <citation type="journal article" date="2020" name="Stud. Mycol.">
        <title>101 Dothideomycetes genomes: a test case for predicting lifestyles and emergence of pathogens.</title>
        <authorList>
            <person name="Haridas S."/>
            <person name="Albert R."/>
            <person name="Binder M."/>
            <person name="Bloem J."/>
            <person name="Labutti K."/>
            <person name="Salamov A."/>
            <person name="Andreopoulos B."/>
            <person name="Baker S."/>
            <person name="Barry K."/>
            <person name="Bills G."/>
            <person name="Bluhm B."/>
            <person name="Cannon C."/>
            <person name="Castanera R."/>
            <person name="Culley D."/>
            <person name="Daum C."/>
            <person name="Ezra D."/>
            <person name="Gonzalez J."/>
            <person name="Henrissat B."/>
            <person name="Kuo A."/>
            <person name="Liang C."/>
            <person name="Lipzen A."/>
            <person name="Lutzoni F."/>
            <person name="Magnuson J."/>
            <person name="Mondo S."/>
            <person name="Nolan M."/>
            <person name="Ohm R."/>
            <person name="Pangilinan J."/>
            <person name="Park H.-J."/>
            <person name="Ramirez L."/>
            <person name="Alfaro M."/>
            <person name="Sun H."/>
            <person name="Tritt A."/>
            <person name="Yoshinaga Y."/>
            <person name="Zwiers L.-H."/>
            <person name="Turgeon B."/>
            <person name="Goodwin S."/>
            <person name="Spatafora J."/>
            <person name="Crous P."/>
            <person name="Grigoriev I."/>
        </authorList>
    </citation>
    <scope>NUCLEOTIDE SEQUENCE</scope>
    <source>
        <strain evidence="2">CBS 175.79</strain>
    </source>
</reference>
<sequence length="553" mass="58906">MSNLDDETLLTDWRGLFPVGAASAVTADLASAVADGVKGMKPSGERRSDSGADEEEEKEADDVVKDDSSDEDDSDEDEDEDDRSFGRRGLAVQTQKARGKAPMAGASLARCRESAPSPSPEPGVSGEPDLPDDEAREGEGAESEQELTNDDPVAPGRIWGDVGMEGYEIPLIPEDQRKQAVVVQPSGHRFNVGMGEQAHAKVEASVITTTNNVVIYTNLQQPKSVAVVAGGVGGSKVEMASRAATFDEESEYAASETESVASETPSLGSKMLVDQGWGVVDVTTIYDISAWLNASLTFPPTGVKRKAEKVGAGLPVANNQKFQGRRSDRPFVKKQRLNRPLGSSASPEGASTPSLSSSTSSSPSTPPTPCPPPRKVSASGAGKKKLVRDLWTRKPLSPANELAASAFFAADIFIPILGAAPTPCPAVRPPKVISTRGGKRTKLNQDLWTRKPLSPEAELAASAFFAPPTTPISPPVFPPLPNTASSYSSKRTRLSTDSPAPNTSYFSSSKRIKLSHDRPQARSSSGRKAKKRDHDLWTSYLKGREQLRTGRSQ</sequence>
<feature type="compositionally biased region" description="Acidic residues" evidence="1">
    <location>
        <begin position="51"/>
        <end position="60"/>
    </location>
</feature>
<feature type="region of interest" description="Disordered" evidence="1">
    <location>
        <begin position="314"/>
        <end position="382"/>
    </location>
</feature>
<name>A0A6A5Y7M7_9PLEO</name>
<gene>
    <name evidence="2" type="ORF">BU24DRAFT_457286</name>
</gene>
<feature type="compositionally biased region" description="Low complexity" evidence="1">
    <location>
        <begin position="351"/>
        <end position="363"/>
    </location>
</feature>
<keyword evidence="3" id="KW-1185">Reference proteome</keyword>
<dbReference type="GeneID" id="54288922"/>
<feature type="compositionally biased region" description="Acidic residues" evidence="1">
    <location>
        <begin position="129"/>
        <end position="149"/>
    </location>
</feature>
<proteinExistence type="predicted"/>
<feature type="compositionally biased region" description="Pro residues" evidence="1">
    <location>
        <begin position="364"/>
        <end position="374"/>
    </location>
</feature>
<feature type="compositionally biased region" description="Basic and acidic residues" evidence="1">
    <location>
        <begin position="532"/>
        <end position="553"/>
    </location>
</feature>
<dbReference type="AlphaFoldDB" id="A0A6A5Y7M7"/>
<accession>A0A6A5Y7M7</accession>
<organism evidence="2 3">
    <name type="scientific">Aaosphaeria arxii CBS 175.79</name>
    <dbReference type="NCBI Taxonomy" id="1450172"/>
    <lineage>
        <taxon>Eukaryota</taxon>
        <taxon>Fungi</taxon>
        <taxon>Dikarya</taxon>
        <taxon>Ascomycota</taxon>
        <taxon>Pezizomycotina</taxon>
        <taxon>Dothideomycetes</taxon>
        <taxon>Pleosporomycetidae</taxon>
        <taxon>Pleosporales</taxon>
        <taxon>Pleosporales incertae sedis</taxon>
        <taxon>Aaosphaeria</taxon>
    </lineage>
</organism>
<evidence type="ECO:0000256" key="1">
    <source>
        <dbReference type="SAM" id="MobiDB-lite"/>
    </source>
</evidence>
<feature type="region of interest" description="Disordered" evidence="1">
    <location>
        <begin position="483"/>
        <end position="553"/>
    </location>
</feature>
<feature type="region of interest" description="Disordered" evidence="1">
    <location>
        <begin position="34"/>
        <end position="158"/>
    </location>
</feature>
<feature type="compositionally biased region" description="Acidic residues" evidence="1">
    <location>
        <begin position="68"/>
        <end position="82"/>
    </location>
</feature>
<dbReference type="EMBL" id="ML978066">
    <property type="protein sequence ID" value="KAF2021296.1"/>
    <property type="molecule type" value="Genomic_DNA"/>
</dbReference>
<evidence type="ECO:0000313" key="2">
    <source>
        <dbReference type="EMBL" id="KAF2021296.1"/>
    </source>
</evidence>
<dbReference type="Proteomes" id="UP000799778">
    <property type="component" value="Unassembled WGS sequence"/>
</dbReference>
<feature type="compositionally biased region" description="Polar residues" evidence="1">
    <location>
        <begin position="483"/>
        <end position="509"/>
    </location>
</feature>
<dbReference type="RefSeq" id="XP_033389635.1">
    <property type="nucleotide sequence ID" value="XM_033531525.1"/>
</dbReference>
<evidence type="ECO:0000313" key="3">
    <source>
        <dbReference type="Proteomes" id="UP000799778"/>
    </source>
</evidence>
<protein>
    <submittedName>
        <fullName evidence="2">Uncharacterized protein</fullName>
    </submittedName>
</protein>